<dbReference type="InterPro" id="IPR036514">
    <property type="entry name" value="SGNH_hydro_sf"/>
</dbReference>
<gene>
    <name evidence="3" type="primary">At5g45960_1</name>
    <name evidence="3" type="ORF">g.109300</name>
</gene>
<proteinExistence type="inferred from homology"/>
<sequence>SEIARESSEKREGQKHLITRQYSCRCLLMAEVAACLHLLFLLLLVFPISATSRAPPQVTAEALNQKPCNGVSAIFVFGDSTVDPGNNNYLATPLKSNFPPYGRDFFGRLPTGRFTNGRLPTDFIASYLGLKEEVPPYLDWTLSASELQTGVSFASAGSGFDPLTAQITGVIPVLQQLDYLRHYLARLDDLVGRRGSQDLIRNAVFVVSAGTNDFVANYLTFPIRQQSFNLQDYQNFLLQNIRQFIQGLEEVGAQKIVVVGLPPMGCLPIVITLNWKGGFHDRGCIEEYNSLSRDFNGKLQQELQFLQSQIAPNGVRIAYADIYDPIINMILAPSKFGFADAMDGCCGTGLVEAAALCNLKTVVCEDASKYVFWDSIHPTEKAYFIVFDSLRGLVKRVC</sequence>
<dbReference type="PANTHER" id="PTHR45642:SF3">
    <property type="entry name" value="OS09G0540400 PROTEIN"/>
    <property type="match status" value="1"/>
</dbReference>
<dbReference type="PANTHER" id="PTHR45642">
    <property type="entry name" value="GDSL ESTERASE/LIPASE EXL3"/>
    <property type="match status" value="1"/>
</dbReference>
<dbReference type="Pfam" id="PF00657">
    <property type="entry name" value="Lipase_GDSL"/>
    <property type="match status" value="1"/>
</dbReference>
<evidence type="ECO:0000313" key="3">
    <source>
        <dbReference type="EMBL" id="JAT49609.1"/>
    </source>
</evidence>
<dbReference type="FunFam" id="3.40.50.1110:FF:000003">
    <property type="entry name" value="GDSL esterase/lipase APG"/>
    <property type="match status" value="1"/>
</dbReference>
<evidence type="ECO:0000256" key="1">
    <source>
        <dbReference type="ARBA" id="ARBA00008668"/>
    </source>
</evidence>
<dbReference type="AlphaFoldDB" id="A0A1D1Y4M9"/>
<protein>
    <submittedName>
        <fullName evidence="3">GDSL esterase/lipase At5g45960</fullName>
    </submittedName>
</protein>
<keyword evidence="2" id="KW-0472">Membrane</keyword>
<name>A0A1D1Y4M9_9ARAE</name>
<dbReference type="EMBL" id="GDJX01018327">
    <property type="protein sequence ID" value="JAT49609.1"/>
    <property type="molecule type" value="Transcribed_RNA"/>
</dbReference>
<evidence type="ECO:0000256" key="2">
    <source>
        <dbReference type="SAM" id="Phobius"/>
    </source>
</evidence>
<dbReference type="Gene3D" id="3.40.50.1110">
    <property type="entry name" value="SGNH hydrolase"/>
    <property type="match status" value="1"/>
</dbReference>
<keyword evidence="2" id="KW-0812">Transmembrane</keyword>
<feature type="transmembrane region" description="Helical" evidence="2">
    <location>
        <begin position="26"/>
        <end position="48"/>
    </location>
</feature>
<reference evidence="3" key="1">
    <citation type="submission" date="2015-07" db="EMBL/GenBank/DDBJ databases">
        <title>Transcriptome Assembly of Anthurium amnicola.</title>
        <authorList>
            <person name="Suzuki J."/>
        </authorList>
    </citation>
    <scope>NUCLEOTIDE SEQUENCE</scope>
</reference>
<dbReference type="GO" id="GO:0016788">
    <property type="term" value="F:hydrolase activity, acting on ester bonds"/>
    <property type="evidence" value="ECO:0007669"/>
    <property type="project" value="InterPro"/>
</dbReference>
<organism evidence="3">
    <name type="scientific">Anthurium amnicola</name>
    <dbReference type="NCBI Taxonomy" id="1678845"/>
    <lineage>
        <taxon>Eukaryota</taxon>
        <taxon>Viridiplantae</taxon>
        <taxon>Streptophyta</taxon>
        <taxon>Embryophyta</taxon>
        <taxon>Tracheophyta</taxon>
        <taxon>Spermatophyta</taxon>
        <taxon>Magnoliopsida</taxon>
        <taxon>Liliopsida</taxon>
        <taxon>Araceae</taxon>
        <taxon>Pothoideae</taxon>
        <taxon>Potheae</taxon>
        <taxon>Anthurium</taxon>
    </lineage>
</organism>
<comment type="similarity">
    <text evidence="1">Belongs to the 'GDSL' lipolytic enzyme family.</text>
</comment>
<accession>A0A1D1Y4M9</accession>
<dbReference type="InterPro" id="IPR050592">
    <property type="entry name" value="GDSL_lipolytic_enzyme"/>
</dbReference>
<keyword evidence="2" id="KW-1133">Transmembrane helix</keyword>
<dbReference type="InterPro" id="IPR001087">
    <property type="entry name" value="GDSL"/>
</dbReference>
<dbReference type="InterPro" id="IPR035669">
    <property type="entry name" value="SGNH_plant_lipase-like"/>
</dbReference>
<dbReference type="SUPFAM" id="SSF52266">
    <property type="entry name" value="SGNH hydrolase"/>
    <property type="match status" value="1"/>
</dbReference>
<feature type="non-terminal residue" evidence="3">
    <location>
        <position position="1"/>
    </location>
</feature>
<dbReference type="CDD" id="cd01837">
    <property type="entry name" value="SGNH_plant_lipase_like"/>
    <property type="match status" value="1"/>
</dbReference>